<dbReference type="Proteomes" id="UP000826271">
    <property type="component" value="Unassembled WGS sequence"/>
</dbReference>
<evidence type="ECO:0000259" key="2">
    <source>
        <dbReference type="Pfam" id="PF07859"/>
    </source>
</evidence>
<organism evidence="3 4">
    <name type="scientific">Buddleja alternifolia</name>
    <dbReference type="NCBI Taxonomy" id="168488"/>
    <lineage>
        <taxon>Eukaryota</taxon>
        <taxon>Viridiplantae</taxon>
        <taxon>Streptophyta</taxon>
        <taxon>Embryophyta</taxon>
        <taxon>Tracheophyta</taxon>
        <taxon>Spermatophyta</taxon>
        <taxon>Magnoliopsida</taxon>
        <taxon>eudicotyledons</taxon>
        <taxon>Gunneridae</taxon>
        <taxon>Pentapetalae</taxon>
        <taxon>asterids</taxon>
        <taxon>lamiids</taxon>
        <taxon>Lamiales</taxon>
        <taxon>Scrophulariaceae</taxon>
        <taxon>Buddlejeae</taxon>
        <taxon>Buddleja</taxon>
    </lineage>
</organism>
<dbReference type="SUPFAM" id="SSF53474">
    <property type="entry name" value="alpha/beta-Hydrolases"/>
    <property type="match status" value="1"/>
</dbReference>
<dbReference type="EMBL" id="WHWC01000006">
    <property type="protein sequence ID" value="KAG8381413.1"/>
    <property type="molecule type" value="Genomic_DNA"/>
</dbReference>
<proteinExistence type="inferred from homology"/>
<dbReference type="InterPro" id="IPR029058">
    <property type="entry name" value="AB_hydrolase_fold"/>
</dbReference>
<comment type="caution">
    <text evidence="3">The sequence shown here is derived from an EMBL/GenBank/DDBJ whole genome shotgun (WGS) entry which is preliminary data.</text>
</comment>
<name>A0AAV6XQL7_9LAMI</name>
<dbReference type="InterPro" id="IPR050466">
    <property type="entry name" value="Carboxylest/Gibb_receptor"/>
</dbReference>
<evidence type="ECO:0000313" key="4">
    <source>
        <dbReference type="Proteomes" id="UP000826271"/>
    </source>
</evidence>
<dbReference type="GO" id="GO:0016787">
    <property type="term" value="F:hydrolase activity"/>
    <property type="evidence" value="ECO:0007669"/>
    <property type="project" value="InterPro"/>
</dbReference>
<dbReference type="PANTHER" id="PTHR23024">
    <property type="entry name" value="ARYLACETAMIDE DEACETYLASE"/>
    <property type="match status" value="1"/>
</dbReference>
<sequence length="331" mass="36559">MSSNDVKPIDPNVDPYGCLGIIKNPDGSITRKSEVLDNTPANSDPGRNNLIPVLSKDIPINQANNTWARVYLRRPENDTVPTTKQPLIVYYHGGGFILGSAATSMFHKFCCELANEIPAVIVSVEYRLAPEHRLPAAYDDGIEALRWVSTAAEEWLTKYADFSKCFLMGGSAGGNIAYHVGLRAVTCGDDLMPLKIQGLILIQPFFGGVQRTPSEIRLVNDKVLPLSMADIMWDLGLPIGVDCDHEYCNPMAGIRSDLLEKMKDQRWKIMVIGCDGDPLVDREIEFVKMLKEKGVDVVGEFSEGGTHGIEVLDESRAKILYGVFKNFILSL</sequence>
<accession>A0AAV6XQL7</accession>
<protein>
    <recommendedName>
        <fullName evidence="2">Alpha/beta hydrolase fold-3 domain-containing protein</fullName>
    </recommendedName>
</protein>
<feature type="domain" description="Alpha/beta hydrolase fold-3" evidence="2">
    <location>
        <begin position="88"/>
        <end position="309"/>
    </location>
</feature>
<dbReference type="InterPro" id="IPR013094">
    <property type="entry name" value="AB_hydrolase_3"/>
</dbReference>
<gene>
    <name evidence="3" type="ORF">BUALT_Bualt06G0119500</name>
</gene>
<comment type="similarity">
    <text evidence="1">Belongs to the 'GDXG' lipolytic enzyme family.</text>
</comment>
<evidence type="ECO:0000313" key="3">
    <source>
        <dbReference type="EMBL" id="KAG8381413.1"/>
    </source>
</evidence>
<dbReference type="AlphaFoldDB" id="A0AAV6XQL7"/>
<keyword evidence="4" id="KW-1185">Reference proteome</keyword>
<evidence type="ECO:0000256" key="1">
    <source>
        <dbReference type="ARBA" id="ARBA00010515"/>
    </source>
</evidence>
<dbReference type="Gene3D" id="3.40.50.1820">
    <property type="entry name" value="alpha/beta hydrolase"/>
    <property type="match status" value="1"/>
</dbReference>
<dbReference type="PANTHER" id="PTHR23024:SF546">
    <property type="entry name" value="CARBOXYLESTERASE 120-RELATED"/>
    <property type="match status" value="1"/>
</dbReference>
<reference evidence="3" key="1">
    <citation type="submission" date="2019-10" db="EMBL/GenBank/DDBJ databases">
        <authorList>
            <person name="Zhang R."/>
            <person name="Pan Y."/>
            <person name="Wang J."/>
            <person name="Ma R."/>
            <person name="Yu S."/>
        </authorList>
    </citation>
    <scope>NUCLEOTIDE SEQUENCE</scope>
    <source>
        <strain evidence="3">LA-IB0</strain>
        <tissue evidence="3">Leaf</tissue>
    </source>
</reference>
<dbReference type="Pfam" id="PF07859">
    <property type="entry name" value="Abhydrolase_3"/>
    <property type="match status" value="1"/>
</dbReference>